<keyword evidence="2" id="KW-0472">Membrane</keyword>
<evidence type="ECO:0000259" key="3">
    <source>
        <dbReference type="Pfam" id="PF02563"/>
    </source>
</evidence>
<dbReference type="InterPro" id="IPR019554">
    <property type="entry name" value="Soluble_ligand-bd"/>
</dbReference>
<dbReference type="EMBL" id="JBHULU010000015">
    <property type="protein sequence ID" value="MFD2514330.1"/>
    <property type="molecule type" value="Genomic_DNA"/>
</dbReference>
<reference evidence="6" key="1">
    <citation type="journal article" date="2019" name="Int. J. Syst. Evol. Microbiol.">
        <title>The Global Catalogue of Microorganisms (GCM) 10K type strain sequencing project: providing services to taxonomists for standard genome sequencing and annotation.</title>
        <authorList>
            <consortium name="The Broad Institute Genomics Platform"/>
            <consortium name="The Broad Institute Genome Sequencing Center for Infectious Disease"/>
            <person name="Wu L."/>
            <person name="Ma J."/>
        </authorList>
    </citation>
    <scope>NUCLEOTIDE SEQUENCE [LARGE SCALE GENOMIC DNA]</scope>
    <source>
        <strain evidence="6">KCTC 42498</strain>
    </source>
</reference>
<evidence type="ECO:0000256" key="2">
    <source>
        <dbReference type="SAM" id="Phobius"/>
    </source>
</evidence>
<feature type="transmembrane region" description="Helical" evidence="2">
    <location>
        <begin position="220"/>
        <end position="240"/>
    </location>
</feature>
<dbReference type="Pfam" id="PF10531">
    <property type="entry name" value="SLBB"/>
    <property type="match status" value="1"/>
</dbReference>
<dbReference type="PANTHER" id="PTHR33619:SF3">
    <property type="entry name" value="POLYSACCHARIDE EXPORT PROTEIN GFCE-RELATED"/>
    <property type="match status" value="1"/>
</dbReference>
<dbReference type="Proteomes" id="UP001597544">
    <property type="component" value="Unassembled WGS sequence"/>
</dbReference>
<feature type="domain" description="Polysaccharide export protein N-terminal" evidence="3">
    <location>
        <begin position="27"/>
        <end position="123"/>
    </location>
</feature>
<dbReference type="PANTHER" id="PTHR33619">
    <property type="entry name" value="POLYSACCHARIDE EXPORT PROTEIN GFCE-RELATED"/>
    <property type="match status" value="1"/>
</dbReference>
<gene>
    <name evidence="5" type="ORF">ACFSRY_10670</name>
</gene>
<evidence type="ECO:0000313" key="5">
    <source>
        <dbReference type="EMBL" id="MFD2514330.1"/>
    </source>
</evidence>
<proteinExistence type="predicted"/>
<keyword evidence="1" id="KW-0732">Signal</keyword>
<organism evidence="5 6">
    <name type="scientific">Pontibacter locisalis</name>
    <dbReference type="NCBI Taxonomy" id="1719035"/>
    <lineage>
        <taxon>Bacteria</taxon>
        <taxon>Pseudomonadati</taxon>
        <taxon>Bacteroidota</taxon>
        <taxon>Cytophagia</taxon>
        <taxon>Cytophagales</taxon>
        <taxon>Hymenobacteraceae</taxon>
        <taxon>Pontibacter</taxon>
    </lineage>
</organism>
<dbReference type="InterPro" id="IPR049712">
    <property type="entry name" value="Poly_export"/>
</dbReference>
<dbReference type="Gene3D" id="3.10.560.10">
    <property type="entry name" value="Outer membrane lipoprotein wza domain like"/>
    <property type="match status" value="1"/>
</dbReference>
<dbReference type="InterPro" id="IPR003715">
    <property type="entry name" value="Poly_export_N"/>
</dbReference>
<name>A0ABW5IN08_9BACT</name>
<dbReference type="Gene3D" id="3.30.1950.10">
    <property type="entry name" value="wza like domain"/>
    <property type="match status" value="1"/>
</dbReference>
<comment type="caution">
    <text evidence="5">The sequence shown here is derived from an EMBL/GenBank/DDBJ whole genome shotgun (WGS) entry which is preliminary data.</text>
</comment>
<accession>A0ABW5IN08</accession>
<keyword evidence="2" id="KW-0812">Transmembrane</keyword>
<evidence type="ECO:0000259" key="4">
    <source>
        <dbReference type="Pfam" id="PF10531"/>
    </source>
</evidence>
<keyword evidence="6" id="KW-1185">Reference proteome</keyword>
<evidence type="ECO:0000256" key="1">
    <source>
        <dbReference type="ARBA" id="ARBA00022729"/>
    </source>
</evidence>
<evidence type="ECO:0000313" key="6">
    <source>
        <dbReference type="Proteomes" id="UP001597544"/>
    </source>
</evidence>
<keyword evidence="2" id="KW-1133">Transmembrane helix</keyword>
<sequence>MSQKEVIYFQADQSGNETQTIAQKHVSKLQPGDILSIMVSSLSPEASAMFNPYLQANATTQQQTTQSTAPSPANGYLINEEGFISLPLVGKVKLAGLSTSEATDLVTKHLDKYLQQPTVNIRILNFKISVLGEVTRPALYTIPNEKITLPEAIALAGDLTIYGKRNNVQVIREVDGKRVFSQVDLTERDLFNSPYYYLQANDVVYVEPTKSKVMSSDRTVQLIPVVLSGLSLLTVIVTSLTR</sequence>
<dbReference type="RefSeq" id="WP_377506704.1">
    <property type="nucleotide sequence ID" value="NZ_JBHULU010000015.1"/>
</dbReference>
<dbReference type="Pfam" id="PF02563">
    <property type="entry name" value="Poly_export"/>
    <property type="match status" value="1"/>
</dbReference>
<protein>
    <submittedName>
        <fullName evidence="5">Polysaccharide biosynthesis/export family protein</fullName>
    </submittedName>
</protein>
<feature type="domain" description="Soluble ligand binding" evidence="4">
    <location>
        <begin position="128"/>
        <end position="177"/>
    </location>
</feature>